<evidence type="ECO:0000256" key="1">
    <source>
        <dbReference type="SAM" id="MobiDB-lite"/>
    </source>
</evidence>
<accession>A0A5C6P1V4</accession>
<evidence type="ECO:0000313" key="2">
    <source>
        <dbReference type="EMBL" id="TWW72889.1"/>
    </source>
</evidence>
<reference evidence="2 3" key="1">
    <citation type="submission" date="2019-04" db="EMBL/GenBank/DDBJ databases">
        <title>Chromosome genome assembly for Takifugu flavidus.</title>
        <authorList>
            <person name="Xiao S."/>
        </authorList>
    </citation>
    <scope>NUCLEOTIDE SEQUENCE [LARGE SCALE GENOMIC DNA]</scope>
    <source>
        <strain evidence="2">HTHZ2018</strain>
        <tissue evidence="2">Muscle</tissue>
    </source>
</reference>
<comment type="caution">
    <text evidence="2">The sequence shown here is derived from an EMBL/GenBank/DDBJ whole genome shotgun (WGS) entry which is preliminary data.</text>
</comment>
<dbReference type="Proteomes" id="UP000324091">
    <property type="component" value="Chromosome 15"/>
</dbReference>
<name>A0A5C6P1V4_9TELE</name>
<feature type="region of interest" description="Disordered" evidence="1">
    <location>
        <begin position="295"/>
        <end position="339"/>
    </location>
</feature>
<evidence type="ECO:0000313" key="3">
    <source>
        <dbReference type="Proteomes" id="UP000324091"/>
    </source>
</evidence>
<dbReference type="GO" id="GO:0043123">
    <property type="term" value="P:positive regulation of canonical NF-kappaB signal transduction"/>
    <property type="evidence" value="ECO:0007669"/>
    <property type="project" value="InterPro"/>
</dbReference>
<proteinExistence type="predicted"/>
<gene>
    <name evidence="2" type="ORF">D4764_15G0002830</name>
</gene>
<dbReference type="PANTHER" id="PTHR33767:SF2">
    <property type="entry name" value="LEUCINE RICH ADAPTOR PROTEIN 1"/>
    <property type="match status" value="1"/>
</dbReference>
<sequence>MTLRSRSAHAGANSPRAAAGGGHPLLSAGYTKCILASPITLHTRNACAVSVVTAVSRQASDFQRFQGSLRAPVPGLFLLVMVGWRAFGNTALGRPRSVEDLWGFGFPTQAGGVVELIIAKVGKATRFDAQEISHIMDEEVVNDSFPYLKELENKIGRKMPESLLVWTRDAAECEDFGRSGEGSELSSGLGDSFSERISALKQEMIWLRSAHVRILQQLVAVHEGIEAMRWLMEERDALVSRRSSLTGSLSSVVGHGPPTSPFREDLSHNPGLTDEDSRDFQLPIDSVDSNFATQSEARPHHLVTPSSASSGPANCSFSDTFPQSEPAYSNHTPLRGIRSGGNTIKRALLRSSRRRAELNVDNVFSLHKPPDEMNRDEESQDSTTTNSDTLEMNEAVLLGYDAQWCWVESQDDMTFL</sequence>
<feature type="compositionally biased region" description="Basic and acidic residues" evidence="1">
    <location>
        <begin position="368"/>
        <end position="377"/>
    </location>
</feature>
<organism evidence="2 3">
    <name type="scientific">Takifugu flavidus</name>
    <name type="common">sansaifugu</name>
    <dbReference type="NCBI Taxonomy" id="433684"/>
    <lineage>
        <taxon>Eukaryota</taxon>
        <taxon>Metazoa</taxon>
        <taxon>Chordata</taxon>
        <taxon>Craniata</taxon>
        <taxon>Vertebrata</taxon>
        <taxon>Euteleostomi</taxon>
        <taxon>Actinopterygii</taxon>
        <taxon>Neopterygii</taxon>
        <taxon>Teleostei</taxon>
        <taxon>Neoteleostei</taxon>
        <taxon>Acanthomorphata</taxon>
        <taxon>Eupercaria</taxon>
        <taxon>Tetraodontiformes</taxon>
        <taxon>Tetradontoidea</taxon>
        <taxon>Tetraodontidae</taxon>
        <taxon>Takifugu</taxon>
    </lineage>
</organism>
<keyword evidence="3" id="KW-1185">Reference proteome</keyword>
<dbReference type="AlphaFoldDB" id="A0A5C6P1V4"/>
<feature type="compositionally biased region" description="Polar residues" evidence="1">
    <location>
        <begin position="304"/>
        <end position="332"/>
    </location>
</feature>
<feature type="region of interest" description="Disordered" evidence="1">
    <location>
        <begin position="362"/>
        <end position="389"/>
    </location>
</feature>
<dbReference type="GO" id="GO:0001819">
    <property type="term" value="P:positive regulation of cytokine production"/>
    <property type="evidence" value="ECO:0007669"/>
    <property type="project" value="TreeGrafter"/>
</dbReference>
<feature type="region of interest" description="Disordered" evidence="1">
    <location>
        <begin position="248"/>
        <end position="279"/>
    </location>
</feature>
<protein>
    <submittedName>
        <fullName evidence="2">Leucine rich adaptor protein 1</fullName>
    </submittedName>
</protein>
<dbReference type="PANTHER" id="PTHR33767">
    <property type="entry name" value="LEUCINE RICH ADAPTOR PROTEIN 1-LIKE"/>
    <property type="match status" value="1"/>
</dbReference>
<dbReference type="Pfam" id="PF14854">
    <property type="entry name" value="LURAP"/>
    <property type="match status" value="1"/>
</dbReference>
<dbReference type="InterPro" id="IPR039499">
    <property type="entry name" value="LURA1/LRA25"/>
</dbReference>
<dbReference type="EMBL" id="RHFK02000007">
    <property type="protein sequence ID" value="TWW72889.1"/>
    <property type="molecule type" value="Genomic_DNA"/>
</dbReference>
<dbReference type="InterPro" id="IPR037443">
    <property type="entry name" value="LURAP1"/>
</dbReference>